<reference evidence="1" key="1">
    <citation type="submission" date="2021-11" db="EMBL/GenBank/DDBJ databases">
        <authorList>
            <person name="Islam A."/>
            <person name="Islam S."/>
            <person name="Flora M.S."/>
            <person name="Rahman M."/>
            <person name="Ziaur R.M."/>
            <person name="Epstein J.H."/>
            <person name="Hassan M."/>
            <person name="Klassen M."/>
            <person name="Woodard K."/>
            <person name="Webb A."/>
            <person name="Webby R.J."/>
            <person name="El Zowalaty M.E."/>
        </authorList>
    </citation>
    <scope>NUCLEOTIDE SEQUENCE</scope>
    <source>
        <strain evidence="1">Pbs3</strain>
    </source>
</reference>
<dbReference type="AlphaFoldDB" id="A0AAU9L6G3"/>
<protein>
    <submittedName>
        <fullName evidence="1">Uncharacterized protein</fullName>
    </submittedName>
</protein>
<accession>A0AAU9L6G3</accession>
<dbReference type="EMBL" id="CAKKTJ010000326">
    <property type="protein sequence ID" value="CAH0481085.1"/>
    <property type="molecule type" value="Genomic_DNA"/>
</dbReference>
<name>A0AAU9L6G3_9STRA</name>
<proteinExistence type="predicted"/>
<evidence type="ECO:0000313" key="1">
    <source>
        <dbReference type="EMBL" id="CAH0481085.1"/>
    </source>
</evidence>
<sequence>MKQCAATSLGTMTVTLPLGKAAPSLRRVNSTPISPLPTGQRTPVPDCFLFPKGNNCVAPSTTDFLSRGTPMRMLYELHRNLCVLMSLSPSIALREMLRIALRIRERILIPQEFTMTLYQEQLSRQSRGVTVHPLNDILKVLAPGETSAQDDYQFNRLLNMRVSSQVLLTCA</sequence>
<evidence type="ECO:0000313" key="2">
    <source>
        <dbReference type="Proteomes" id="UP001160483"/>
    </source>
</evidence>
<gene>
    <name evidence="1" type="ORF">PBS003_LOCUS7695</name>
</gene>
<comment type="caution">
    <text evidence="1">The sequence shown here is derived from an EMBL/GenBank/DDBJ whole genome shotgun (WGS) entry which is preliminary data.</text>
</comment>
<organism evidence="1 2">
    <name type="scientific">Peronospora belbahrii</name>
    <dbReference type="NCBI Taxonomy" id="622444"/>
    <lineage>
        <taxon>Eukaryota</taxon>
        <taxon>Sar</taxon>
        <taxon>Stramenopiles</taxon>
        <taxon>Oomycota</taxon>
        <taxon>Peronosporomycetes</taxon>
        <taxon>Peronosporales</taxon>
        <taxon>Peronosporaceae</taxon>
        <taxon>Peronospora</taxon>
    </lineage>
</organism>
<dbReference type="Proteomes" id="UP001160483">
    <property type="component" value="Unassembled WGS sequence"/>
</dbReference>